<keyword evidence="3" id="KW-1185">Reference proteome</keyword>
<comment type="caution">
    <text evidence="2">The sequence shown here is derived from an EMBL/GenBank/DDBJ whole genome shotgun (WGS) entry which is preliminary data.</text>
</comment>
<feature type="non-terminal residue" evidence="2">
    <location>
        <position position="857"/>
    </location>
</feature>
<feature type="compositionally biased region" description="Polar residues" evidence="1">
    <location>
        <begin position="716"/>
        <end position="736"/>
    </location>
</feature>
<feature type="region of interest" description="Disordered" evidence="1">
    <location>
        <begin position="788"/>
        <end position="857"/>
    </location>
</feature>
<dbReference type="EMBL" id="BLKM01001675">
    <property type="protein sequence ID" value="GFG40269.1"/>
    <property type="molecule type" value="Genomic_DNA"/>
</dbReference>
<feature type="compositionally biased region" description="Basic residues" evidence="1">
    <location>
        <begin position="789"/>
        <end position="798"/>
    </location>
</feature>
<dbReference type="Proteomes" id="UP000502823">
    <property type="component" value="Unassembled WGS sequence"/>
</dbReference>
<evidence type="ECO:0000313" key="2">
    <source>
        <dbReference type="EMBL" id="GFG40269.1"/>
    </source>
</evidence>
<feature type="compositionally biased region" description="Basic and acidic residues" evidence="1">
    <location>
        <begin position="247"/>
        <end position="257"/>
    </location>
</feature>
<feature type="region of interest" description="Disordered" evidence="1">
    <location>
        <begin position="580"/>
        <end position="618"/>
    </location>
</feature>
<feature type="region of interest" description="Disordered" evidence="1">
    <location>
        <begin position="1"/>
        <end position="44"/>
    </location>
</feature>
<protein>
    <submittedName>
        <fullName evidence="2">Uncharacterized protein</fullName>
    </submittedName>
</protein>
<feature type="region of interest" description="Disordered" evidence="1">
    <location>
        <begin position="173"/>
        <end position="193"/>
    </location>
</feature>
<feature type="compositionally biased region" description="Polar residues" evidence="1">
    <location>
        <begin position="370"/>
        <end position="389"/>
    </location>
</feature>
<feature type="compositionally biased region" description="Polar residues" evidence="1">
    <location>
        <begin position="1"/>
        <end position="10"/>
    </location>
</feature>
<name>A0A6L2Q5U2_COPFO</name>
<sequence length="857" mass="93305">MDKNSKNFVNLESKENGDSESAAKENKSDSGSSETDNQECVSECQSTEVAVATLESSTSKDDLTKVVETVSENKEIEAVESSLSKCEEHDIESTRKDTQVKFAESRSVNKKEVDSTSNGDVVGFCIPEHLCDTNVPSIVMKSSDKFPDRPVMPQHQAEELPVTQLIDEAASSADIQEQDAGNAKAEEQHGPLARLPEIQINKSVDSNGNQNTECMNIELLEPPLVFRDAEGVPVTKVMEAAEGSSGSEKKECQVMREGDEDSSSQETYCSESSFQRTECTAHKRIHIVLESDSECHQLSEGTGSLGGASQATTVDIADLEVMPCSEADMFASQSEEDAEVSGVSSGTVPDYSDFVKGSQDGSKQLIQSSTALSVDGSQDSSSTPQTLTESVRKRKRDESVLSHPLSKLQLIAEDDKREDFNVEQARYSKERSSLVVDALSSSLLHSYSADDVAQYKTILQAVPPTNVTLKEKEVVLGQKANGQRQSVLASPKANRKLIFETETERWKPQFVLSCSSSKGNVEEVEFKRDQYKEEGGQDDAPSVQHSNDYSPEIEIVNCTKSRQSTEVLYISSQSCDSTKSISQLGTSAGRKRSSGNPVDMTDIGSNAGTKKDADTEAECSDEELFLHLSPSQSQKSVYLTPVSDKNDSIHCTSLNIDLTSPSYSNSNADALNSKSRHDQEILDTTKQNNKHVLGCFNSERHSAYTIHEEVEEGGEKSSQLQTSASPTDTGHTDVSGNVTRQKLSIKDAVSQEGSHCVTESFTTLSKVKDVPITSVEPSQCVVPVDSKMQLRRSKRKRSDGKQDALVVSIARSDSESDGHSTPSEVQKKAKTETADMTTGHEFTPSSLPQEVSAFQQK</sequence>
<feature type="compositionally biased region" description="Polar residues" evidence="1">
    <location>
        <begin position="29"/>
        <end position="44"/>
    </location>
</feature>
<dbReference type="OrthoDB" id="8247535at2759"/>
<accession>A0A6L2Q5U2</accession>
<feature type="compositionally biased region" description="Basic and acidic residues" evidence="1">
    <location>
        <begin position="12"/>
        <end position="28"/>
    </location>
</feature>
<feature type="compositionally biased region" description="Polar residues" evidence="1">
    <location>
        <begin position="843"/>
        <end position="857"/>
    </location>
</feature>
<organism evidence="2 3">
    <name type="scientific">Coptotermes formosanus</name>
    <name type="common">Formosan subterranean termite</name>
    <dbReference type="NCBI Taxonomy" id="36987"/>
    <lineage>
        <taxon>Eukaryota</taxon>
        <taxon>Metazoa</taxon>
        <taxon>Ecdysozoa</taxon>
        <taxon>Arthropoda</taxon>
        <taxon>Hexapoda</taxon>
        <taxon>Insecta</taxon>
        <taxon>Pterygota</taxon>
        <taxon>Neoptera</taxon>
        <taxon>Polyneoptera</taxon>
        <taxon>Dictyoptera</taxon>
        <taxon>Blattodea</taxon>
        <taxon>Blattoidea</taxon>
        <taxon>Termitoidae</taxon>
        <taxon>Rhinotermitidae</taxon>
        <taxon>Coptotermes</taxon>
    </lineage>
</organism>
<proteinExistence type="predicted"/>
<feature type="region of interest" description="Disordered" evidence="1">
    <location>
        <begin position="710"/>
        <end position="736"/>
    </location>
</feature>
<feature type="region of interest" description="Disordered" evidence="1">
    <location>
        <begin position="240"/>
        <end position="267"/>
    </location>
</feature>
<dbReference type="InParanoid" id="A0A6L2Q5U2"/>
<evidence type="ECO:0000256" key="1">
    <source>
        <dbReference type="SAM" id="MobiDB-lite"/>
    </source>
</evidence>
<reference evidence="3" key="1">
    <citation type="submission" date="2020-01" db="EMBL/GenBank/DDBJ databases">
        <title>Draft genome sequence of the Termite Coptotermes fromosanus.</title>
        <authorList>
            <person name="Itakura S."/>
            <person name="Yosikawa Y."/>
            <person name="Umezawa K."/>
        </authorList>
    </citation>
    <scope>NUCLEOTIDE SEQUENCE [LARGE SCALE GENOMIC DNA]</scope>
</reference>
<evidence type="ECO:0000313" key="3">
    <source>
        <dbReference type="Proteomes" id="UP000502823"/>
    </source>
</evidence>
<feature type="region of interest" description="Disordered" evidence="1">
    <location>
        <begin position="88"/>
        <end position="115"/>
    </location>
</feature>
<dbReference type="AlphaFoldDB" id="A0A6L2Q5U2"/>
<feature type="compositionally biased region" description="Basic and acidic residues" evidence="1">
    <location>
        <begin position="88"/>
        <end position="114"/>
    </location>
</feature>
<gene>
    <name evidence="2" type="ORF">Cfor_01958</name>
</gene>
<feature type="region of interest" description="Disordered" evidence="1">
    <location>
        <begin position="370"/>
        <end position="400"/>
    </location>
</feature>